<dbReference type="OrthoDB" id="3507058at2"/>
<evidence type="ECO:0000256" key="4">
    <source>
        <dbReference type="SAM" id="SignalP"/>
    </source>
</evidence>
<comment type="similarity">
    <text evidence="1">Belongs to the glycosyl hydrolase 39 family.</text>
</comment>
<keyword evidence="4" id="KW-0732">Signal</keyword>
<name>A0A419W616_9BACT</name>
<accession>A0A419W616</accession>
<dbReference type="Pfam" id="PF01229">
    <property type="entry name" value="Glyco_hydro_39"/>
    <property type="match status" value="1"/>
</dbReference>
<keyword evidence="7" id="KW-1185">Reference proteome</keyword>
<gene>
    <name evidence="6" type="ORF">BC643_1237</name>
</gene>
<proteinExistence type="inferred from homology"/>
<dbReference type="SUPFAM" id="SSF51445">
    <property type="entry name" value="(Trans)glycosidases"/>
    <property type="match status" value="1"/>
</dbReference>
<evidence type="ECO:0000256" key="1">
    <source>
        <dbReference type="ARBA" id="ARBA00008875"/>
    </source>
</evidence>
<feature type="chain" id="PRO_5019048541" evidence="4">
    <location>
        <begin position="23"/>
        <end position="522"/>
    </location>
</feature>
<evidence type="ECO:0000256" key="2">
    <source>
        <dbReference type="ARBA" id="ARBA00022801"/>
    </source>
</evidence>
<feature type="domain" description="Glycosyl hydrolases family 39 N-terminal catalytic" evidence="5">
    <location>
        <begin position="193"/>
        <end position="443"/>
    </location>
</feature>
<dbReference type="RefSeq" id="WP_120272252.1">
    <property type="nucleotide sequence ID" value="NZ_RAPN01000001.1"/>
</dbReference>
<evidence type="ECO:0000256" key="3">
    <source>
        <dbReference type="ARBA" id="ARBA00023295"/>
    </source>
</evidence>
<dbReference type="AlphaFoldDB" id="A0A419W616"/>
<feature type="signal peptide" evidence="4">
    <location>
        <begin position="1"/>
        <end position="22"/>
    </location>
</feature>
<evidence type="ECO:0000259" key="5">
    <source>
        <dbReference type="Pfam" id="PF01229"/>
    </source>
</evidence>
<dbReference type="InterPro" id="IPR049166">
    <property type="entry name" value="GH39_cat"/>
</dbReference>
<dbReference type="Proteomes" id="UP000283387">
    <property type="component" value="Unassembled WGS sequence"/>
</dbReference>
<organism evidence="6 7">
    <name type="scientific">Mangrovibacterium diazotrophicum</name>
    <dbReference type="NCBI Taxonomy" id="1261403"/>
    <lineage>
        <taxon>Bacteria</taxon>
        <taxon>Pseudomonadati</taxon>
        <taxon>Bacteroidota</taxon>
        <taxon>Bacteroidia</taxon>
        <taxon>Marinilabiliales</taxon>
        <taxon>Prolixibacteraceae</taxon>
        <taxon>Mangrovibacterium</taxon>
    </lineage>
</organism>
<keyword evidence="3" id="KW-0326">Glycosidase</keyword>
<comment type="caution">
    <text evidence="6">The sequence shown here is derived from an EMBL/GenBank/DDBJ whole genome shotgun (WGS) entry which is preliminary data.</text>
</comment>
<dbReference type="EMBL" id="RAPN01000001">
    <property type="protein sequence ID" value="RKD90892.1"/>
    <property type="molecule type" value="Genomic_DNA"/>
</dbReference>
<evidence type="ECO:0000313" key="6">
    <source>
        <dbReference type="EMBL" id="RKD90892.1"/>
    </source>
</evidence>
<protein>
    <submittedName>
        <fullName evidence="6">Glycosyl hydrolase family 39</fullName>
    </submittedName>
</protein>
<evidence type="ECO:0000313" key="7">
    <source>
        <dbReference type="Proteomes" id="UP000283387"/>
    </source>
</evidence>
<dbReference type="InterPro" id="IPR017853">
    <property type="entry name" value="GH"/>
</dbReference>
<keyword evidence="2 6" id="KW-0378">Hydrolase</keyword>
<sequence>MKNLQILIFLFSMLAFSNCTNAQQSKPEQKTSQPAISEEVKQYLKQQGIDINAPIVPMLATRETNATVNVNCANSNGEFLHAERYNNFESSGVFVEQRDSDVDFYNKNGLHGTIYRVWFIGNKYYNDTTGKVDIREMSDYLSDACRISDDVMVNCSHLGVVRGWDVSDDEKIERLARILKELKTNFPKIKYIEATNEPDYANEGVTPANYYQYYKIYYKAVNKVNADLNPETPLLVGGPSISQFSLTWLQPFLDAYLEDPSSDKRIDFISFHGYYTKPDAAYILFKDDPSLVKDQRAILNQELASRNISVDIPVFITEMGMYPGPAFDDFTSMKNDHLRQAAGMASILYWYMESKNTYPFNWVMRHRSEGRKDQLVTRTDLGLPFVQTEKFTPYGNMMVMLSKMKDTRVAAEISSEPTEGKGLYSMASLDSSGVAVMVWNYQGKLTEGFKCELNISNLPESLRGKKLTVRNYRIDRNTSNYHANPDNCNLQLVQEGYLNGGKDYSMSLELEPNTLQLVVLEQ</sequence>
<dbReference type="Gene3D" id="3.20.20.80">
    <property type="entry name" value="Glycosidases"/>
    <property type="match status" value="1"/>
</dbReference>
<dbReference type="GO" id="GO:0016798">
    <property type="term" value="F:hydrolase activity, acting on glycosyl bonds"/>
    <property type="evidence" value="ECO:0007669"/>
    <property type="project" value="UniProtKB-KW"/>
</dbReference>
<reference evidence="6 7" key="1">
    <citation type="submission" date="2018-09" db="EMBL/GenBank/DDBJ databases">
        <title>Genomic Encyclopedia of Archaeal and Bacterial Type Strains, Phase II (KMG-II): from individual species to whole genera.</title>
        <authorList>
            <person name="Goeker M."/>
        </authorList>
    </citation>
    <scope>NUCLEOTIDE SEQUENCE [LARGE SCALE GENOMIC DNA]</scope>
    <source>
        <strain evidence="6 7">DSM 27148</strain>
    </source>
</reference>